<dbReference type="PANTHER" id="PTHR30543">
    <property type="entry name" value="CHROMATE REDUCTASE"/>
    <property type="match status" value="1"/>
</dbReference>
<name>A0A1G1Y2K8_9BACT</name>
<dbReference type="InterPro" id="IPR005025">
    <property type="entry name" value="FMN_Rdtase-like_dom"/>
</dbReference>
<evidence type="ECO:0000313" key="3">
    <source>
        <dbReference type="Proteomes" id="UP000178240"/>
    </source>
</evidence>
<proteinExistence type="predicted"/>
<dbReference type="GO" id="GO:0016491">
    <property type="term" value="F:oxidoreductase activity"/>
    <property type="evidence" value="ECO:0007669"/>
    <property type="project" value="InterPro"/>
</dbReference>
<gene>
    <name evidence="2" type="ORF">A2744_03265</name>
</gene>
<feature type="domain" description="NADPH-dependent FMN reductase-like" evidence="1">
    <location>
        <begin position="8"/>
        <end position="142"/>
    </location>
</feature>
<comment type="caution">
    <text evidence="2">The sequence shown here is derived from an EMBL/GenBank/DDBJ whole genome shotgun (WGS) entry which is preliminary data.</text>
</comment>
<dbReference type="InterPro" id="IPR029039">
    <property type="entry name" value="Flavoprotein-like_sf"/>
</dbReference>
<dbReference type="Gene3D" id="3.40.50.360">
    <property type="match status" value="1"/>
</dbReference>
<dbReference type="AlphaFoldDB" id="A0A1G1Y2K8"/>
<accession>A0A1G1Y2K8</accession>
<evidence type="ECO:0000259" key="1">
    <source>
        <dbReference type="Pfam" id="PF03358"/>
    </source>
</evidence>
<organism evidence="2 3">
    <name type="scientific">Candidatus Buchananbacteria bacterium RIFCSPHIGHO2_01_FULL_44_11</name>
    <dbReference type="NCBI Taxonomy" id="1797535"/>
    <lineage>
        <taxon>Bacteria</taxon>
        <taxon>Candidatus Buchananiibacteriota</taxon>
    </lineage>
</organism>
<dbReference type="STRING" id="1797535.A2744_03265"/>
<protein>
    <recommendedName>
        <fullName evidence="1">NADPH-dependent FMN reductase-like domain-containing protein</fullName>
    </recommendedName>
</protein>
<dbReference type="GO" id="GO:0010181">
    <property type="term" value="F:FMN binding"/>
    <property type="evidence" value="ECO:0007669"/>
    <property type="project" value="TreeGrafter"/>
</dbReference>
<dbReference type="EMBL" id="MHIE01000003">
    <property type="protein sequence ID" value="OGY46569.1"/>
    <property type="molecule type" value="Genomic_DNA"/>
</dbReference>
<dbReference type="PANTHER" id="PTHR30543:SF21">
    <property type="entry name" value="NAD(P)H-DEPENDENT FMN REDUCTASE LOT6"/>
    <property type="match status" value="1"/>
</dbReference>
<dbReference type="GO" id="GO:0005829">
    <property type="term" value="C:cytosol"/>
    <property type="evidence" value="ECO:0007669"/>
    <property type="project" value="TreeGrafter"/>
</dbReference>
<dbReference type="Proteomes" id="UP000178240">
    <property type="component" value="Unassembled WGS sequence"/>
</dbReference>
<sequence length="185" mass="20863">MKKLDIPILLATGRQGRFSEAVAHYVLAQAKDYGFETQLVDVRDYSTTVTIPPWEEKKGKKTWSKIMAQADGLIIVSPEYNHGYPGEFKIVFDQLEKEYAKKPVAVCGVSDGRFGGARLVGVMLPILRTLQMVALKNSVHFSTVDELFDEAGKIKDQSYQGKLKKMFDELNWYAAALKKAREKDL</sequence>
<dbReference type="Pfam" id="PF03358">
    <property type="entry name" value="FMN_red"/>
    <property type="match status" value="1"/>
</dbReference>
<reference evidence="2 3" key="1">
    <citation type="journal article" date="2016" name="Nat. Commun.">
        <title>Thousands of microbial genomes shed light on interconnected biogeochemical processes in an aquifer system.</title>
        <authorList>
            <person name="Anantharaman K."/>
            <person name="Brown C.T."/>
            <person name="Hug L.A."/>
            <person name="Sharon I."/>
            <person name="Castelle C.J."/>
            <person name="Probst A.J."/>
            <person name="Thomas B.C."/>
            <person name="Singh A."/>
            <person name="Wilkins M.J."/>
            <person name="Karaoz U."/>
            <person name="Brodie E.L."/>
            <person name="Williams K.H."/>
            <person name="Hubbard S.S."/>
            <person name="Banfield J.F."/>
        </authorList>
    </citation>
    <scope>NUCLEOTIDE SEQUENCE [LARGE SCALE GENOMIC DNA]</scope>
</reference>
<dbReference type="SUPFAM" id="SSF52218">
    <property type="entry name" value="Flavoproteins"/>
    <property type="match status" value="1"/>
</dbReference>
<dbReference type="InterPro" id="IPR050712">
    <property type="entry name" value="NAD(P)H-dep_reductase"/>
</dbReference>
<evidence type="ECO:0000313" key="2">
    <source>
        <dbReference type="EMBL" id="OGY46569.1"/>
    </source>
</evidence>